<organism evidence="1 2">
    <name type="scientific">Geodermatophilus amargosae</name>
    <dbReference type="NCBI Taxonomy" id="1296565"/>
    <lineage>
        <taxon>Bacteria</taxon>
        <taxon>Bacillati</taxon>
        <taxon>Actinomycetota</taxon>
        <taxon>Actinomycetes</taxon>
        <taxon>Geodermatophilales</taxon>
        <taxon>Geodermatophilaceae</taxon>
        <taxon>Geodermatophilus</taxon>
    </lineage>
</organism>
<name>A0A1I7CC49_9ACTN</name>
<dbReference type="AlphaFoldDB" id="A0A1I7CC49"/>
<dbReference type="Proteomes" id="UP000199546">
    <property type="component" value="Unassembled WGS sequence"/>
</dbReference>
<protein>
    <submittedName>
        <fullName evidence="1">Uncharacterized protein</fullName>
    </submittedName>
</protein>
<dbReference type="STRING" id="1296565.SAMN05660657_04304"/>
<dbReference type="InterPro" id="IPR016136">
    <property type="entry name" value="DNA_helicase_N/primase_C"/>
</dbReference>
<reference evidence="2" key="1">
    <citation type="submission" date="2016-10" db="EMBL/GenBank/DDBJ databases">
        <authorList>
            <person name="Varghese N."/>
            <person name="Submissions S."/>
        </authorList>
    </citation>
    <scope>NUCLEOTIDE SEQUENCE [LARGE SCALE GENOMIC DNA]</scope>
    <source>
        <strain evidence="2">DSM 46136</strain>
    </source>
</reference>
<dbReference type="Gene3D" id="1.10.860.10">
    <property type="entry name" value="DNAb Helicase, Chain A"/>
    <property type="match status" value="1"/>
</dbReference>
<sequence length="170" mass="18589">MSPAPSPNSTGLDSPETLFVAAVLTSDLGDAQQALALVDDADLTDHRLRQIVQVARTLVADGVAPHPVAVFGRARSTGVVTGAAEVHDLQERVADLYLRSPIPAAWGFWAHELREYVLRCRFHEAADRFHQAADGESLESLRELVDREHISLRLLLDRLTQAPTSLRAVP</sequence>
<dbReference type="EMBL" id="FPBA01000020">
    <property type="protein sequence ID" value="SFT96972.1"/>
    <property type="molecule type" value="Genomic_DNA"/>
</dbReference>
<accession>A0A1I7CC49</accession>
<proteinExistence type="predicted"/>
<evidence type="ECO:0000313" key="1">
    <source>
        <dbReference type="EMBL" id="SFT96972.1"/>
    </source>
</evidence>
<evidence type="ECO:0000313" key="2">
    <source>
        <dbReference type="Proteomes" id="UP000199546"/>
    </source>
</evidence>
<keyword evidence="2" id="KW-1185">Reference proteome</keyword>
<gene>
    <name evidence="1" type="ORF">SAMN05660657_04304</name>
</gene>